<evidence type="ECO:0000313" key="13">
    <source>
        <dbReference type="EMBL" id="OXA62379.1"/>
    </source>
</evidence>
<feature type="region of interest" description="Disordered" evidence="11">
    <location>
        <begin position="631"/>
        <end position="691"/>
    </location>
</feature>
<evidence type="ECO:0000256" key="2">
    <source>
        <dbReference type="ARBA" id="ARBA00008447"/>
    </source>
</evidence>
<dbReference type="GO" id="GO:0016459">
    <property type="term" value="C:myosin complex"/>
    <property type="evidence" value="ECO:0007669"/>
    <property type="project" value="UniProtKB-KW"/>
</dbReference>
<evidence type="ECO:0000256" key="11">
    <source>
        <dbReference type="SAM" id="MobiDB-lite"/>
    </source>
</evidence>
<keyword evidence="3" id="KW-0787">Thick filament</keyword>
<reference evidence="13 14" key="1">
    <citation type="submission" date="2015-12" db="EMBL/GenBank/DDBJ databases">
        <title>The genome of Folsomia candida.</title>
        <authorList>
            <person name="Faddeeva A."/>
            <person name="Derks M.F."/>
            <person name="Anvar Y."/>
            <person name="Smit S."/>
            <person name="Van Straalen N."/>
            <person name="Roelofs D."/>
        </authorList>
    </citation>
    <scope>NUCLEOTIDE SEQUENCE [LARGE SCALE GENOMIC DNA]</scope>
    <source>
        <strain evidence="13 14">VU population</strain>
        <tissue evidence="13">Whole body</tissue>
    </source>
</reference>
<feature type="coiled-coil region" evidence="10">
    <location>
        <begin position="922"/>
        <end position="1013"/>
    </location>
</feature>
<feature type="coiled-coil region" evidence="10">
    <location>
        <begin position="300"/>
        <end position="517"/>
    </location>
</feature>
<evidence type="ECO:0000256" key="10">
    <source>
        <dbReference type="SAM" id="Coils"/>
    </source>
</evidence>
<dbReference type="GO" id="GO:0030016">
    <property type="term" value="C:myofibril"/>
    <property type="evidence" value="ECO:0007669"/>
    <property type="project" value="UniProtKB-SubCell"/>
</dbReference>
<gene>
    <name evidence="13" type="ORF">Fcan01_01820</name>
</gene>
<feature type="compositionally biased region" description="Polar residues" evidence="11">
    <location>
        <begin position="762"/>
        <end position="799"/>
    </location>
</feature>
<evidence type="ECO:0000256" key="4">
    <source>
        <dbReference type="ARBA" id="ARBA00022490"/>
    </source>
</evidence>
<evidence type="ECO:0000256" key="9">
    <source>
        <dbReference type="ARBA" id="ARBA00049580"/>
    </source>
</evidence>
<dbReference type="Proteomes" id="UP000198287">
    <property type="component" value="Unassembled WGS sequence"/>
</dbReference>
<protein>
    <submittedName>
        <fullName evidence="13">Paramyosin</fullName>
    </submittedName>
</protein>
<comment type="function">
    <text evidence="9">Paramyosin is a major structural component of many thick filaments isolated from invertebrate muscles.</text>
</comment>
<keyword evidence="6" id="KW-0518">Myosin</keyword>
<feature type="coiled-coil region" evidence="10">
    <location>
        <begin position="233"/>
        <end position="267"/>
    </location>
</feature>
<dbReference type="InterPro" id="IPR014751">
    <property type="entry name" value="XRCC4-like_C"/>
</dbReference>
<evidence type="ECO:0000256" key="7">
    <source>
        <dbReference type="ARBA" id="ARBA00023175"/>
    </source>
</evidence>
<feature type="coiled-coil region" evidence="10">
    <location>
        <begin position="1063"/>
        <end position="1259"/>
    </location>
</feature>
<dbReference type="InterPro" id="IPR002928">
    <property type="entry name" value="Myosin_tail"/>
</dbReference>
<feature type="domain" description="Myosin tail" evidence="12">
    <location>
        <begin position="923"/>
        <end position="1259"/>
    </location>
</feature>
<keyword evidence="5 10" id="KW-0175">Coiled coil</keyword>
<comment type="similarity">
    <text evidence="2">Belongs to the paramyosin family.</text>
</comment>
<feature type="coiled-coil region" evidence="10">
    <location>
        <begin position="36"/>
        <end position="77"/>
    </location>
</feature>
<keyword evidence="4" id="KW-0963">Cytoplasm</keyword>
<dbReference type="EMBL" id="LNIX01000001">
    <property type="protein sequence ID" value="OXA62379.1"/>
    <property type="molecule type" value="Genomic_DNA"/>
</dbReference>
<keyword evidence="7" id="KW-0505">Motor protein</keyword>
<feature type="domain" description="Myosin tail" evidence="12">
    <location>
        <begin position="31"/>
        <end position="515"/>
    </location>
</feature>
<dbReference type="FunFam" id="1.20.5.340:FF:000035">
    <property type="entry name" value="Paramyosin, long form"/>
    <property type="match status" value="1"/>
</dbReference>
<dbReference type="PANTHER" id="PTHR46349:SF7">
    <property type="entry name" value="MYOSIN TAIL DOMAIN-CONTAINING PROTEIN"/>
    <property type="match status" value="1"/>
</dbReference>
<dbReference type="OrthoDB" id="2018427at2759"/>
<feature type="compositionally biased region" description="Basic and acidic residues" evidence="11">
    <location>
        <begin position="631"/>
        <end position="657"/>
    </location>
</feature>
<dbReference type="STRING" id="158441.A0A226EXU8"/>
<keyword evidence="8" id="KW-0514">Muscle protein</keyword>
<comment type="caution">
    <text evidence="13">The sequence shown here is derived from an EMBL/GenBank/DDBJ whole genome shotgun (WGS) entry which is preliminary data.</text>
</comment>
<dbReference type="OMA" id="HYDEVHR"/>
<evidence type="ECO:0000256" key="3">
    <source>
        <dbReference type="ARBA" id="ARBA00022433"/>
    </source>
</evidence>
<evidence type="ECO:0000313" key="14">
    <source>
        <dbReference type="Proteomes" id="UP000198287"/>
    </source>
</evidence>
<evidence type="ECO:0000256" key="8">
    <source>
        <dbReference type="ARBA" id="ARBA00023179"/>
    </source>
</evidence>
<evidence type="ECO:0000259" key="12">
    <source>
        <dbReference type="Pfam" id="PF01576"/>
    </source>
</evidence>
<organism evidence="13 14">
    <name type="scientific">Folsomia candida</name>
    <name type="common">Springtail</name>
    <dbReference type="NCBI Taxonomy" id="158441"/>
    <lineage>
        <taxon>Eukaryota</taxon>
        <taxon>Metazoa</taxon>
        <taxon>Ecdysozoa</taxon>
        <taxon>Arthropoda</taxon>
        <taxon>Hexapoda</taxon>
        <taxon>Collembola</taxon>
        <taxon>Entomobryomorpha</taxon>
        <taxon>Isotomoidea</taxon>
        <taxon>Isotomidae</taxon>
        <taxon>Proisotominae</taxon>
        <taxon>Folsomia</taxon>
    </lineage>
</organism>
<proteinExistence type="inferred from homology"/>
<dbReference type="Gene3D" id="1.20.5.370">
    <property type="match status" value="1"/>
</dbReference>
<evidence type="ECO:0000256" key="1">
    <source>
        <dbReference type="ARBA" id="ARBA00004657"/>
    </source>
</evidence>
<feature type="coiled-coil region" evidence="10">
    <location>
        <begin position="121"/>
        <end position="197"/>
    </location>
</feature>
<dbReference type="GO" id="GO:0005923">
    <property type="term" value="C:bicellular tight junction"/>
    <property type="evidence" value="ECO:0007669"/>
    <property type="project" value="TreeGrafter"/>
</dbReference>
<dbReference type="GO" id="GO:0032982">
    <property type="term" value="C:myosin filament"/>
    <property type="evidence" value="ECO:0007669"/>
    <property type="project" value="UniProtKB-KW"/>
</dbReference>
<dbReference type="GO" id="GO:0030239">
    <property type="term" value="P:myofibril assembly"/>
    <property type="evidence" value="ECO:0007669"/>
    <property type="project" value="UniProtKB-ARBA"/>
</dbReference>
<comment type="subcellular location">
    <subcellularLocation>
        <location evidence="1">Cytoplasm</location>
        <location evidence="1">Myofibril</location>
    </subcellularLocation>
</comment>
<keyword evidence="14" id="KW-1185">Reference proteome</keyword>
<sequence>MAGMAKTTTSKTYTYSSTGGGHGDVTIEYSQDLSSLRRLEDKIRLVQEDLESEREIRQRIERERSDLSVQVIQLQERLEEAECGVEGQFQINQKRDAELAKLRRLLEDVHMESEETAMILRKKHQEAIADYQDQLDQMAKSRQKSEKEKTKFQQEVFELMSQIESINKEKLTSLKQCERLEIHVQELSIKIEELNRTVVDITSVKQRISTENIQLTKEVQELKVSIENITYLKSQILSQLDDSRRRLEEEDRRRSTLESQLHSVEMELESVRVMLEEESESRLEIERQFSKASADVSLWKSKYESECHARQEEIEEIRRKFQIRISEQEEQVEALMARCLGLEKQKSRLQSEIEVLIIDLEKANGTARELQKRCDQLERLNADLKSKLDELNGLYEAAQRDNRTKQLQIQQLTHELDKTREQKEYLSRENKKLQDDLSETKNALTEVNRRYHELELDYRRIENEREELAAAYKEAEAARKAEEQRSQRLAAEMNQYRHEMERRLQEKEEEVESIRSAPSAMAILAEQRGLLAETQSSESRKPLRTPRRTYEDNFDFAFSFYQPMLDYMDKKLTADFPFDRKELPHLPYVDERCLLEPLRLRNTPNKKICKEEHANSSRSILSPALVQRVQREAHRSLEEENKSSKLKDMIEASEGRERGRKVLQQQQQLLRRSGGNSFASSSAGNPDLSFSSSRAIEKSTLGADGGMSRVKLGVSNSMSSSSVLAHFSPNVSDCSKTFSVTKTRTKTVDEPLDKSLNRKLAATSTNSGSTSIKFGDSQNKTTYHTENSERNQNGFSPLSKSKSIAAVTCNKTTQDRMKAISDKYNNIMHKDPVGKIETSSSFSRKNSSFSDFGRFHNNIKMNESVCNNDENDDFKTGMSRFRGTRKTVHFLPSRPPPRVGILDRNKGINMQSEDAEYWKGLCKQMTIEIEQMSARLIEAETKLKTEVTRIKKKLQMQITELEMSLDVSNKNNIELQKTIKKYSIQITELQAHYEDVQRQLQVALDQYGAAQRRATALQGELDEVRTSLETVMRAKRSIETSLEEAASRVNELSTININLAAHRTKLEQELSIISSDYDEVSKELKMSDERYQKVQVELTRTIDILHEEQERIVKIESIKKSLEIEVKNISVRLEEVEANALVNGKRIISKLEARLRDMELELDEEKRRHQETIKILRKKERNIKEIMISIEEQNQQIALLQEALDKVGHKANLYKRQLQEQESMSATASTRVRRFQRELEAAEERADCAESNLGIIRAKHRSFVTSNVSTQQQVGGGQVYMVKTETQSSENY</sequence>
<dbReference type="Gene3D" id="1.20.5.1160">
    <property type="entry name" value="Vasodilator-stimulated phosphoprotein"/>
    <property type="match status" value="1"/>
</dbReference>
<feature type="region of interest" description="Disordered" evidence="11">
    <location>
        <begin position="761"/>
        <end position="799"/>
    </location>
</feature>
<evidence type="ECO:0000256" key="6">
    <source>
        <dbReference type="ARBA" id="ARBA00023123"/>
    </source>
</evidence>
<name>A0A226EXU8_FOLCA</name>
<feature type="compositionally biased region" description="Low complexity" evidence="11">
    <location>
        <begin position="663"/>
        <end position="685"/>
    </location>
</feature>
<dbReference type="Pfam" id="PF01576">
    <property type="entry name" value="Myosin_tail_1"/>
    <property type="match status" value="2"/>
</dbReference>
<accession>A0A226EXU8</accession>
<evidence type="ECO:0000256" key="5">
    <source>
        <dbReference type="ARBA" id="ARBA00023054"/>
    </source>
</evidence>
<dbReference type="SUPFAM" id="SSF90257">
    <property type="entry name" value="Myosin rod fragments"/>
    <property type="match status" value="3"/>
</dbReference>
<dbReference type="PANTHER" id="PTHR46349">
    <property type="entry name" value="CINGULIN-LIKE PROTEIN 1-RELATED"/>
    <property type="match status" value="1"/>
</dbReference>
<dbReference type="Gene3D" id="1.20.5.340">
    <property type="match status" value="3"/>
</dbReference>